<evidence type="ECO:0000256" key="6">
    <source>
        <dbReference type="SAM" id="MobiDB-lite"/>
    </source>
</evidence>
<dbReference type="KEGG" id="mcha:111016699"/>
<dbReference type="InterPro" id="IPR037377">
    <property type="entry name" value="GTE_bromo"/>
</dbReference>
<feature type="compositionally biased region" description="Basic residues" evidence="6">
    <location>
        <begin position="28"/>
        <end position="37"/>
    </location>
</feature>
<accession>A0A6J1D2H3</accession>
<feature type="domain" description="NET" evidence="8">
    <location>
        <begin position="540"/>
        <end position="621"/>
    </location>
</feature>
<dbReference type="RefSeq" id="XP_022147863.1">
    <property type="nucleotide sequence ID" value="XM_022292171.1"/>
</dbReference>
<dbReference type="InterPro" id="IPR001487">
    <property type="entry name" value="Bromodomain"/>
</dbReference>
<evidence type="ECO:0000313" key="11">
    <source>
        <dbReference type="RefSeq" id="XP_022147863.1"/>
    </source>
</evidence>
<evidence type="ECO:0000256" key="3">
    <source>
        <dbReference type="ARBA" id="ARBA00023163"/>
    </source>
</evidence>
<proteinExistence type="predicted"/>
<dbReference type="CDD" id="cd05506">
    <property type="entry name" value="Bromo_plant1"/>
    <property type="match status" value="1"/>
</dbReference>
<name>A0A6J1D2H3_MOMCH</name>
<feature type="region of interest" description="Disordered" evidence="6">
    <location>
        <begin position="1"/>
        <end position="107"/>
    </location>
</feature>
<evidence type="ECO:0000313" key="9">
    <source>
        <dbReference type="Proteomes" id="UP000504603"/>
    </source>
</evidence>
<feature type="compositionally biased region" description="Polar residues" evidence="6">
    <location>
        <begin position="39"/>
        <end position="58"/>
    </location>
</feature>
<reference evidence="10 11" key="1">
    <citation type="submission" date="2025-04" db="UniProtKB">
        <authorList>
            <consortium name="RefSeq"/>
        </authorList>
    </citation>
    <scope>IDENTIFICATION</scope>
    <source>
        <strain evidence="10 11">OHB3-1</strain>
    </source>
</reference>
<dbReference type="GeneID" id="111016699"/>
<evidence type="ECO:0000256" key="2">
    <source>
        <dbReference type="ARBA" id="ARBA00023117"/>
    </source>
</evidence>
<dbReference type="InterPro" id="IPR038336">
    <property type="entry name" value="NET_sf"/>
</dbReference>
<evidence type="ECO:0000256" key="5">
    <source>
        <dbReference type="SAM" id="Coils"/>
    </source>
</evidence>
<protein>
    <submittedName>
        <fullName evidence="10 11">Transcription factor GTE4-like</fullName>
    </submittedName>
</protein>
<feature type="compositionally biased region" description="Basic and acidic residues" evidence="6">
    <location>
        <begin position="59"/>
        <end position="71"/>
    </location>
</feature>
<feature type="compositionally biased region" description="Polar residues" evidence="6">
    <location>
        <begin position="192"/>
        <end position="202"/>
    </location>
</feature>
<feature type="compositionally biased region" description="Low complexity" evidence="6">
    <location>
        <begin position="73"/>
        <end position="97"/>
    </location>
</feature>
<keyword evidence="1" id="KW-0805">Transcription regulation</keyword>
<feature type="domain" description="Bromo" evidence="7">
    <location>
        <begin position="380"/>
        <end position="452"/>
    </location>
</feature>
<evidence type="ECO:0000313" key="10">
    <source>
        <dbReference type="RefSeq" id="XP_022147862.1"/>
    </source>
</evidence>
<dbReference type="Gene3D" id="1.20.920.10">
    <property type="entry name" value="Bromodomain-like"/>
    <property type="match status" value="1"/>
</dbReference>
<dbReference type="Proteomes" id="UP000504603">
    <property type="component" value="Unplaced"/>
</dbReference>
<keyword evidence="3" id="KW-0804">Transcription</keyword>
<keyword evidence="2 4" id="KW-0103">Bromodomain</keyword>
<dbReference type="AlphaFoldDB" id="A0A6J1D2H3"/>
<dbReference type="Pfam" id="PF17035">
    <property type="entry name" value="BET"/>
    <property type="match status" value="1"/>
</dbReference>
<dbReference type="Gene3D" id="1.20.1270.220">
    <property type="match status" value="1"/>
</dbReference>
<dbReference type="OrthoDB" id="21449at2759"/>
<gene>
    <name evidence="10 11" type="primary">LOC111016699</name>
</gene>
<dbReference type="PANTHER" id="PTHR45926">
    <property type="entry name" value="OSJNBA0053K19.4 PROTEIN"/>
    <property type="match status" value="1"/>
</dbReference>
<evidence type="ECO:0000259" key="8">
    <source>
        <dbReference type="PROSITE" id="PS51525"/>
    </source>
</evidence>
<feature type="region of interest" description="Disordered" evidence="6">
    <location>
        <begin position="512"/>
        <end position="560"/>
    </location>
</feature>
<dbReference type="PROSITE" id="PS50014">
    <property type="entry name" value="BROMODOMAIN_2"/>
    <property type="match status" value="1"/>
</dbReference>
<dbReference type="SMART" id="SM00297">
    <property type="entry name" value="BROMO"/>
    <property type="match status" value="1"/>
</dbReference>
<feature type="compositionally biased region" description="Low complexity" evidence="6">
    <location>
        <begin position="659"/>
        <end position="708"/>
    </location>
</feature>
<feature type="compositionally biased region" description="Basic and acidic residues" evidence="6">
    <location>
        <begin position="542"/>
        <end position="557"/>
    </location>
</feature>
<keyword evidence="9" id="KW-1185">Reference proteome</keyword>
<feature type="region of interest" description="Disordered" evidence="6">
    <location>
        <begin position="139"/>
        <end position="204"/>
    </location>
</feature>
<dbReference type="InterPro" id="IPR027353">
    <property type="entry name" value="NET_dom"/>
</dbReference>
<dbReference type="InterPro" id="IPR036427">
    <property type="entry name" value="Bromodomain-like_sf"/>
</dbReference>
<dbReference type="RefSeq" id="XP_022147862.1">
    <property type="nucleotide sequence ID" value="XM_022292170.1"/>
</dbReference>
<evidence type="ECO:0000259" key="7">
    <source>
        <dbReference type="PROSITE" id="PS50014"/>
    </source>
</evidence>
<feature type="compositionally biased region" description="Polar residues" evidence="6">
    <location>
        <begin position="139"/>
        <end position="159"/>
    </location>
</feature>
<organism evidence="9 11">
    <name type="scientific">Momordica charantia</name>
    <name type="common">Bitter gourd</name>
    <name type="synonym">Balsam pear</name>
    <dbReference type="NCBI Taxonomy" id="3673"/>
    <lineage>
        <taxon>Eukaryota</taxon>
        <taxon>Viridiplantae</taxon>
        <taxon>Streptophyta</taxon>
        <taxon>Embryophyta</taxon>
        <taxon>Tracheophyta</taxon>
        <taxon>Spermatophyta</taxon>
        <taxon>Magnoliopsida</taxon>
        <taxon>eudicotyledons</taxon>
        <taxon>Gunneridae</taxon>
        <taxon>Pentapetalae</taxon>
        <taxon>rosids</taxon>
        <taxon>fabids</taxon>
        <taxon>Cucurbitales</taxon>
        <taxon>Cucurbitaceae</taxon>
        <taxon>Momordiceae</taxon>
        <taxon>Momordica</taxon>
    </lineage>
</organism>
<feature type="region of interest" description="Disordered" evidence="6">
    <location>
        <begin position="640"/>
        <end position="708"/>
    </location>
</feature>
<feature type="compositionally biased region" description="Basic and acidic residues" evidence="6">
    <location>
        <begin position="15"/>
        <end position="24"/>
    </location>
</feature>
<feature type="coiled-coil region" evidence="5">
    <location>
        <begin position="216"/>
        <end position="250"/>
    </location>
</feature>
<evidence type="ECO:0000256" key="1">
    <source>
        <dbReference type="ARBA" id="ARBA00023015"/>
    </source>
</evidence>
<sequence length="708" mass="78181">MASGPTVGEGGGGDGVREKQRYVESKVYTRKAFKGPRKINNNNTNSIADVTPSTTSALENKDDNDNNRSKECTTAPTTTTTTNDNDNNNTNTNSNVNHDNDNNLAQPLPRTTVTEEKNSIQQQLISKLDAASDDSSCLNRQQVAVQSTQDEPSGAAVQSTRDEPSGAAVQSTRDEPSGAAVQSTRDEPSGAAVQSTRDQPSGNGVMEMAVENQNNNNLASRSKQEMRELRHKLENELQVVRNVLKRIEEKQGQLSESSNVHGSANEVMGKIVGEKPIHTEVAAIHVPREPSRPLNQLSISVLENSQGVSDYVEKEKRTPKANQFYRNSEFILGKDKFPPAESNKKAKMNIKKPGGGEITHGFGLGSKFFKSCSSLLDKLIKHKYGWVFDAPVDVEGLGLQDYYTIIKHPMDLGTVKSRLNKNWYKSPKEFAEDVRLTFLNAMTYNPKGQDVYVMAEQLLTIFEDRWVIIESDYNQEMRFGLDYGAALSTPTSRKARLPPPPPLDMRRILERSESTTYRLDSKNKPLSSTPSGRTPAPKKPKAKDPHKRDMTYEEKQRLSSNLQNLPSEKLDAIVQIIKKRNSELFQHDEEIEVDIDSVDAETLWELDRFVTNYKKSLSKNKRKAELALQVKADDEHNIPRKIQAPVVVEVPKETKADENVVSSSVPVQGQGNSRSRSSSSSSSSSDSGSSSSDSDSESSSASGSDTGS</sequence>
<evidence type="ECO:0000256" key="4">
    <source>
        <dbReference type="PROSITE-ProRule" id="PRU00035"/>
    </source>
</evidence>
<dbReference type="PROSITE" id="PS51525">
    <property type="entry name" value="NET"/>
    <property type="match status" value="1"/>
</dbReference>
<feature type="compositionally biased region" description="Basic and acidic residues" evidence="6">
    <location>
        <begin position="512"/>
        <end position="523"/>
    </location>
</feature>
<keyword evidence="5" id="KW-0175">Coiled coil</keyword>
<dbReference type="PRINTS" id="PR00503">
    <property type="entry name" value="BROMODOMAIN"/>
</dbReference>
<dbReference type="Pfam" id="PF00439">
    <property type="entry name" value="Bromodomain"/>
    <property type="match status" value="1"/>
</dbReference>
<dbReference type="SUPFAM" id="SSF47370">
    <property type="entry name" value="Bromodomain"/>
    <property type="match status" value="1"/>
</dbReference>